<comment type="caution">
    <text evidence="10">The sequence shown here is derived from an EMBL/GenBank/DDBJ whole genome shotgun (WGS) entry which is preliminary data.</text>
</comment>
<evidence type="ECO:0000256" key="2">
    <source>
        <dbReference type="ARBA" id="ARBA00008834"/>
    </source>
</evidence>
<organism evidence="10 11">
    <name type="scientific">Thalictrum thalictroides</name>
    <name type="common">Rue-anemone</name>
    <name type="synonym">Anemone thalictroides</name>
    <dbReference type="NCBI Taxonomy" id="46969"/>
    <lineage>
        <taxon>Eukaryota</taxon>
        <taxon>Viridiplantae</taxon>
        <taxon>Streptophyta</taxon>
        <taxon>Embryophyta</taxon>
        <taxon>Tracheophyta</taxon>
        <taxon>Spermatophyta</taxon>
        <taxon>Magnoliopsida</taxon>
        <taxon>Ranunculales</taxon>
        <taxon>Ranunculaceae</taxon>
        <taxon>Thalictroideae</taxon>
        <taxon>Thalictrum</taxon>
    </lineage>
</organism>
<dbReference type="InterPro" id="IPR000743">
    <property type="entry name" value="Glyco_hydro_28"/>
</dbReference>
<dbReference type="Gene3D" id="2.160.20.10">
    <property type="entry name" value="Single-stranded right-handed beta-helix, Pectin lyase-like"/>
    <property type="match status" value="1"/>
</dbReference>
<dbReference type="InterPro" id="IPR006626">
    <property type="entry name" value="PbH1"/>
</dbReference>
<accession>A0A7J6WFE6</accession>
<gene>
    <name evidence="10" type="ORF">FRX31_015279</name>
</gene>
<keyword evidence="5 9" id="KW-0378">Hydrolase</keyword>
<evidence type="ECO:0000256" key="5">
    <source>
        <dbReference type="ARBA" id="ARBA00022801"/>
    </source>
</evidence>
<comment type="similarity">
    <text evidence="2 9">Belongs to the glycosyl hydrolase 28 family.</text>
</comment>
<keyword evidence="3" id="KW-0134">Cell wall</keyword>
<keyword evidence="4" id="KW-0964">Secreted</keyword>
<name>A0A7J6WFE6_THATH</name>
<dbReference type="PROSITE" id="PS00502">
    <property type="entry name" value="POLYGALACTURONASE"/>
    <property type="match status" value="1"/>
</dbReference>
<reference evidence="10 11" key="1">
    <citation type="submission" date="2020-06" db="EMBL/GenBank/DDBJ databases">
        <title>Transcriptomic and genomic resources for Thalictrum thalictroides and T. hernandezii: Facilitating candidate gene discovery in an emerging model plant lineage.</title>
        <authorList>
            <person name="Arias T."/>
            <person name="Riano-Pachon D.M."/>
            <person name="Di Stilio V.S."/>
        </authorList>
    </citation>
    <scope>NUCLEOTIDE SEQUENCE [LARGE SCALE GENOMIC DNA]</scope>
    <source>
        <strain evidence="11">cv. WT478/WT964</strain>
        <tissue evidence="10">Leaves</tissue>
    </source>
</reference>
<keyword evidence="11" id="KW-1185">Reference proteome</keyword>
<dbReference type="Proteomes" id="UP000554482">
    <property type="component" value="Unassembled WGS sequence"/>
</dbReference>
<keyword evidence="7" id="KW-0961">Cell wall biogenesis/degradation</keyword>
<evidence type="ECO:0000313" key="11">
    <source>
        <dbReference type="Proteomes" id="UP000554482"/>
    </source>
</evidence>
<proteinExistence type="inferred from homology"/>
<dbReference type="SUPFAM" id="SSF51126">
    <property type="entry name" value="Pectin lyase-like"/>
    <property type="match status" value="1"/>
</dbReference>
<dbReference type="GO" id="GO:0071555">
    <property type="term" value="P:cell wall organization"/>
    <property type="evidence" value="ECO:0007669"/>
    <property type="project" value="UniProtKB-KW"/>
</dbReference>
<dbReference type="Pfam" id="PF00295">
    <property type="entry name" value="Glyco_hydro_28"/>
    <property type="match status" value="1"/>
</dbReference>
<comment type="subcellular location">
    <subcellularLocation>
        <location evidence="1">Secreted</location>
        <location evidence="1">Cell wall</location>
    </subcellularLocation>
</comment>
<evidence type="ECO:0000256" key="6">
    <source>
        <dbReference type="ARBA" id="ARBA00023295"/>
    </source>
</evidence>
<evidence type="ECO:0000256" key="9">
    <source>
        <dbReference type="RuleBase" id="RU361169"/>
    </source>
</evidence>
<dbReference type="InterPro" id="IPR012334">
    <property type="entry name" value="Pectin_lyas_fold"/>
</dbReference>
<dbReference type="PANTHER" id="PTHR31375">
    <property type="match status" value="1"/>
</dbReference>
<dbReference type="OrthoDB" id="187139at2759"/>
<dbReference type="AlphaFoldDB" id="A0A7J6WFE6"/>
<evidence type="ECO:0000256" key="4">
    <source>
        <dbReference type="ARBA" id="ARBA00022525"/>
    </source>
</evidence>
<dbReference type="SMART" id="SM00710">
    <property type="entry name" value="PbH1"/>
    <property type="match status" value="5"/>
</dbReference>
<sequence length="320" mass="34789">MVFLLAWVVRADKVFNVRAFGAVANNKADCSKAFLNAWKEACAWNGISTVLVPKGTYLVGKPTEFIGPCKGFMNFRLEGVLKAPTSLSGFADTWLKFGYLDGLMVNGGGTLDGQGRSAWQPCTPKCKILPANLRFDFVKNAKVEQIHSVDSKNIHINLYGCQNMNLSSLTIVAPGDSINTDGIHTGDSTFIYIEHSKIGTGDDCISFSTGSKNIYVTDIICGPGHGISIGSLGATHDEDSVTGLIIKDSTFFGTDNGVRIKTWASSVDNFVQNITFLHLSMNNVRNPIIIDQEYCPAKNCDNKSPSRVQIKDGPLLPRLR</sequence>
<evidence type="ECO:0000256" key="3">
    <source>
        <dbReference type="ARBA" id="ARBA00022512"/>
    </source>
</evidence>
<feature type="active site" evidence="8">
    <location>
        <position position="225"/>
    </location>
</feature>
<evidence type="ECO:0000256" key="8">
    <source>
        <dbReference type="PROSITE-ProRule" id="PRU10052"/>
    </source>
</evidence>
<dbReference type="InterPro" id="IPR011050">
    <property type="entry name" value="Pectin_lyase_fold/virulence"/>
</dbReference>
<dbReference type="EMBL" id="JABWDY010017777">
    <property type="protein sequence ID" value="KAF5195135.1"/>
    <property type="molecule type" value="Genomic_DNA"/>
</dbReference>
<protein>
    <submittedName>
        <fullName evidence="10">Exopolygalacturonase</fullName>
    </submittedName>
</protein>
<evidence type="ECO:0000256" key="1">
    <source>
        <dbReference type="ARBA" id="ARBA00004191"/>
    </source>
</evidence>
<evidence type="ECO:0000256" key="7">
    <source>
        <dbReference type="ARBA" id="ARBA00023316"/>
    </source>
</evidence>
<dbReference type="GO" id="GO:0005975">
    <property type="term" value="P:carbohydrate metabolic process"/>
    <property type="evidence" value="ECO:0007669"/>
    <property type="project" value="InterPro"/>
</dbReference>
<evidence type="ECO:0000313" key="10">
    <source>
        <dbReference type="EMBL" id="KAF5195135.1"/>
    </source>
</evidence>
<dbReference type="GO" id="GO:0004650">
    <property type="term" value="F:polygalacturonase activity"/>
    <property type="evidence" value="ECO:0007669"/>
    <property type="project" value="InterPro"/>
</dbReference>
<keyword evidence="6 9" id="KW-0326">Glycosidase</keyword>